<feature type="compositionally biased region" description="Polar residues" evidence="1">
    <location>
        <begin position="295"/>
        <end position="307"/>
    </location>
</feature>
<accession>A0A7G2CH05</accession>
<dbReference type="VEuPathDB" id="TriTrypDB:ADEAN_000496000"/>
<name>A0A7G2CH05_9TRYP</name>
<feature type="region of interest" description="Disordered" evidence="1">
    <location>
        <begin position="276"/>
        <end position="310"/>
    </location>
</feature>
<evidence type="ECO:0000313" key="2">
    <source>
        <dbReference type="EMBL" id="CAD2217482.1"/>
    </source>
</evidence>
<organism evidence="2 3">
    <name type="scientific">Angomonas deanei</name>
    <dbReference type="NCBI Taxonomy" id="59799"/>
    <lineage>
        <taxon>Eukaryota</taxon>
        <taxon>Discoba</taxon>
        <taxon>Euglenozoa</taxon>
        <taxon>Kinetoplastea</taxon>
        <taxon>Metakinetoplastina</taxon>
        <taxon>Trypanosomatida</taxon>
        <taxon>Trypanosomatidae</taxon>
        <taxon>Strigomonadinae</taxon>
        <taxon>Angomonas</taxon>
    </lineage>
</organism>
<protein>
    <submittedName>
        <fullName evidence="2">Uncharacterized protein</fullName>
    </submittedName>
</protein>
<evidence type="ECO:0000313" key="3">
    <source>
        <dbReference type="Proteomes" id="UP000515908"/>
    </source>
</evidence>
<feature type="compositionally biased region" description="Low complexity" evidence="1">
    <location>
        <begin position="276"/>
        <end position="285"/>
    </location>
</feature>
<evidence type="ECO:0000256" key="1">
    <source>
        <dbReference type="SAM" id="MobiDB-lite"/>
    </source>
</evidence>
<feature type="region of interest" description="Disordered" evidence="1">
    <location>
        <begin position="51"/>
        <end position="116"/>
    </location>
</feature>
<feature type="compositionally biased region" description="Polar residues" evidence="1">
    <location>
        <begin position="156"/>
        <end position="182"/>
    </location>
</feature>
<dbReference type="Proteomes" id="UP000515908">
    <property type="component" value="Chromosome 09"/>
</dbReference>
<sequence>MADPDVQEYNLLLNRFKLLALAQRVAHKDLMSVIDTVGLAAFNHAGASTKIPEWNDERKPSRSLPIEKRSGAHPKTANNPSSRRELGTLYGAPREEWKQDPLSQKTTKPKRKVRRVPYDGEKAAFYERLSKPKTLVEPSSEVTYVYEEPPKETERNTPQVLKTPLPSQEENGVLSDNLTASHSPPELVHTSIRTTGVVPPPKSSDEKHGGVPPPLSMPDIERPTNDLSDSHGAGPTSARVSRGLGRGKAKPAGVPNSPSAPMEVIQHAAALLARQQLQQQQQQLAPGADHKSGRLSLQHTTQDNATSPARKHVVDTAGISGGDVATTTDGLPSVSRASINELSCAVDNMLKDHQLLLSRIAAIPDDSADKKSTTIVAAHPPVEVTDEETLDYLRGDDDEMYLVSDIMRRLNKMNGDFSKVDWRNDSVDETVHSYENGGNATVDLPIRTSKRRRGKLSQAIIDRLLEFRKENCECIAFNEKLWNSSSVSQYVFAQRLTDSLFEDCYNEVSKEVFDIMDEYVDGLVDHELQ</sequence>
<dbReference type="EMBL" id="LR877153">
    <property type="protein sequence ID" value="CAD2217482.1"/>
    <property type="molecule type" value="Genomic_DNA"/>
</dbReference>
<reference evidence="2 3" key="1">
    <citation type="submission" date="2020-08" db="EMBL/GenBank/DDBJ databases">
        <authorList>
            <person name="Newling K."/>
            <person name="Davey J."/>
            <person name="Forrester S."/>
        </authorList>
    </citation>
    <scope>NUCLEOTIDE SEQUENCE [LARGE SCALE GENOMIC DNA]</scope>
    <source>
        <strain evidence="3">Crithidia deanei Carvalho (ATCC PRA-265)</strain>
    </source>
</reference>
<feature type="compositionally biased region" description="Basic and acidic residues" evidence="1">
    <location>
        <begin position="53"/>
        <end position="70"/>
    </location>
</feature>
<keyword evidence="3" id="KW-1185">Reference proteome</keyword>
<dbReference type="AlphaFoldDB" id="A0A7G2CH05"/>
<proteinExistence type="predicted"/>
<feature type="region of interest" description="Disordered" evidence="1">
    <location>
        <begin position="140"/>
        <end position="260"/>
    </location>
</feature>
<gene>
    <name evidence="2" type="ORF">ADEAN_000496000</name>
</gene>
<dbReference type="OrthoDB" id="278826at2759"/>